<dbReference type="HOGENOM" id="CLU_013016_0_2_14"/>
<dbReference type="PANTHER" id="PTHR30472:SF70">
    <property type="entry name" value="MOLYBDATE IMPORT SYSTEM PERMEASE PROTEIN MOLB"/>
    <property type="match status" value="1"/>
</dbReference>
<evidence type="ECO:0000256" key="4">
    <source>
        <dbReference type="ARBA" id="ARBA00022475"/>
    </source>
</evidence>
<dbReference type="InterPro" id="IPR037294">
    <property type="entry name" value="ABC_BtuC-like"/>
</dbReference>
<keyword evidence="6 8" id="KW-1133">Transmembrane helix</keyword>
<feature type="transmembrane region" description="Helical" evidence="8">
    <location>
        <begin position="286"/>
        <end position="304"/>
    </location>
</feature>
<evidence type="ECO:0000256" key="3">
    <source>
        <dbReference type="ARBA" id="ARBA00022448"/>
    </source>
</evidence>
<evidence type="ECO:0000256" key="1">
    <source>
        <dbReference type="ARBA" id="ARBA00004651"/>
    </source>
</evidence>
<feature type="transmembrane region" description="Helical" evidence="8">
    <location>
        <begin position="70"/>
        <end position="90"/>
    </location>
</feature>
<evidence type="ECO:0000256" key="7">
    <source>
        <dbReference type="ARBA" id="ARBA00023136"/>
    </source>
</evidence>
<dbReference type="FunFam" id="1.10.3470.10:FF:000001">
    <property type="entry name" value="Vitamin B12 ABC transporter permease BtuC"/>
    <property type="match status" value="1"/>
</dbReference>
<dbReference type="OrthoDB" id="9792889at2"/>
<dbReference type="Gene3D" id="1.10.3470.10">
    <property type="entry name" value="ABC transporter involved in vitamin B12 uptake, BtuC"/>
    <property type="match status" value="1"/>
</dbReference>
<keyword evidence="10" id="KW-1185">Reference proteome</keyword>
<dbReference type="GO" id="GO:0005886">
    <property type="term" value="C:plasma membrane"/>
    <property type="evidence" value="ECO:0007669"/>
    <property type="project" value="UniProtKB-SubCell"/>
</dbReference>
<dbReference type="GO" id="GO:0033214">
    <property type="term" value="P:siderophore-iron import into cell"/>
    <property type="evidence" value="ECO:0007669"/>
    <property type="project" value="TreeGrafter"/>
</dbReference>
<keyword evidence="5 8" id="KW-0812">Transmembrane</keyword>
<proteinExistence type="inferred from homology"/>
<dbReference type="EMBL" id="CP006681">
    <property type="protein sequence ID" value="AHI52768.1"/>
    <property type="molecule type" value="Genomic_DNA"/>
</dbReference>
<dbReference type="Proteomes" id="UP000019267">
    <property type="component" value="Chromosome"/>
</dbReference>
<gene>
    <name evidence="9" type="ORF">SCULI_v1c04270</name>
</gene>
<accession>W6A6Q0</accession>
<feature type="transmembrane region" description="Helical" evidence="8">
    <location>
        <begin position="155"/>
        <end position="179"/>
    </location>
</feature>
<comment type="similarity">
    <text evidence="2">Belongs to the binding-protein-dependent transport system permease family. FecCD subfamily.</text>
</comment>
<evidence type="ECO:0000256" key="8">
    <source>
        <dbReference type="SAM" id="Phobius"/>
    </source>
</evidence>
<dbReference type="CDD" id="cd06550">
    <property type="entry name" value="TM_ABC_iron-siderophores_like"/>
    <property type="match status" value="1"/>
</dbReference>
<keyword evidence="4" id="KW-1003">Cell membrane</keyword>
<feature type="transmembrane region" description="Helical" evidence="8">
    <location>
        <begin position="16"/>
        <end position="37"/>
    </location>
</feature>
<evidence type="ECO:0000313" key="9">
    <source>
        <dbReference type="EMBL" id="AHI52768.1"/>
    </source>
</evidence>
<feature type="transmembrane region" description="Helical" evidence="8">
    <location>
        <begin position="199"/>
        <end position="223"/>
    </location>
</feature>
<organism evidence="9 10">
    <name type="scientific">Spiroplasma culicicola AES-1</name>
    <dbReference type="NCBI Taxonomy" id="1276246"/>
    <lineage>
        <taxon>Bacteria</taxon>
        <taxon>Bacillati</taxon>
        <taxon>Mycoplasmatota</taxon>
        <taxon>Mollicutes</taxon>
        <taxon>Entomoplasmatales</taxon>
        <taxon>Spiroplasmataceae</taxon>
        <taxon>Spiroplasma</taxon>
    </lineage>
</organism>
<dbReference type="AlphaFoldDB" id="W6A6Q0"/>
<evidence type="ECO:0000256" key="5">
    <source>
        <dbReference type="ARBA" id="ARBA00022692"/>
    </source>
</evidence>
<feature type="transmembrane region" description="Helical" evidence="8">
    <location>
        <begin position="244"/>
        <end position="274"/>
    </location>
</feature>
<sequence>MINLMVIKKKPKKINIIFYFILFSLIFTLLFFSSLYFGRFSMKINVFFEALFNAKTKYTIERSIIINLRLPRTIAASLIGISLALSGLVYQEIFQNKLVSPDLLGVSSGASVGACFAILVGLGGIWICTFSFVFGIISMILTLFIAKVFRNDSPIILLLSGIIISGFMGAVLSLIKYLADSDSQLGEITFWLLGSFSKVIMSDVWIILPIVSICSIILLILRWRINIISLGREEATTRGLNYKIHLLVLIIVVTILTSISVAFAGVIGWVGLVIPHITRIIVGRNNVFSIPISIFLGAIFLLLCDIISRSFTNSEIPLSAITGFIGTPTFIVILALKKGNIYE</sequence>
<evidence type="ECO:0000313" key="10">
    <source>
        <dbReference type="Proteomes" id="UP000019267"/>
    </source>
</evidence>
<feature type="transmembrane region" description="Helical" evidence="8">
    <location>
        <begin position="316"/>
        <end position="336"/>
    </location>
</feature>
<dbReference type="SUPFAM" id="SSF81345">
    <property type="entry name" value="ABC transporter involved in vitamin B12 uptake, BtuC"/>
    <property type="match status" value="1"/>
</dbReference>
<keyword evidence="3" id="KW-0813">Transport</keyword>
<dbReference type="InterPro" id="IPR000522">
    <property type="entry name" value="ABC_transptr_permease_BtuC"/>
</dbReference>
<comment type="subcellular location">
    <subcellularLocation>
        <location evidence="1">Cell membrane</location>
        <topology evidence="1">Multi-pass membrane protein</topology>
    </subcellularLocation>
</comment>
<protein>
    <submittedName>
        <fullName evidence="9">Iron compounds ABC transporter permease</fullName>
    </submittedName>
</protein>
<dbReference type="KEGG" id="scq:SCULI_v1c04270"/>
<keyword evidence="7 8" id="KW-0472">Membrane</keyword>
<feature type="transmembrane region" description="Helical" evidence="8">
    <location>
        <begin position="110"/>
        <end position="143"/>
    </location>
</feature>
<evidence type="ECO:0000256" key="6">
    <source>
        <dbReference type="ARBA" id="ARBA00022989"/>
    </source>
</evidence>
<name>W6A6Q0_9MOLU</name>
<evidence type="ECO:0000256" key="2">
    <source>
        <dbReference type="ARBA" id="ARBA00007935"/>
    </source>
</evidence>
<dbReference type="eggNOG" id="COG0609">
    <property type="taxonomic scope" value="Bacteria"/>
</dbReference>
<reference evidence="9 10" key="1">
    <citation type="journal article" date="2014" name="Genome Biol. Evol.">
        <title>Molecular evolution of the substrate utilization strategies and putative virulence factors in mosquito-associated Spiroplasma species.</title>
        <authorList>
            <person name="Chang T.H."/>
            <person name="Lo W.S."/>
            <person name="Ku C."/>
            <person name="Chen L.L."/>
            <person name="Kuo C.H."/>
        </authorList>
    </citation>
    <scope>NUCLEOTIDE SEQUENCE [LARGE SCALE GENOMIC DNA]</scope>
    <source>
        <strain evidence="9">AES-1</strain>
    </source>
</reference>
<dbReference type="GO" id="GO:0022857">
    <property type="term" value="F:transmembrane transporter activity"/>
    <property type="evidence" value="ECO:0007669"/>
    <property type="project" value="InterPro"/>
</dbReference>
<dbReference type="STRING" id="1276246.SCULI_v1c04270"/>
<dbReference type="Pfam" id="PF01032">
    <property type="entry name" value="FecCD"/>
    <property type="match status" value="1"/>
</dbReference>
<dbReference type="PANTHER" id="PTHR30472">
    <property type="entry name" value="FERRIC ENTEROBACTIN TRANSPORT SYSTEM PERMEASE PROTEIN"/>
    <property type="match status" value="1"/>
</dbReference>
<dbReference type="PATRIC" id="fig|1276246.3.peg.426"/>